<dbReference type="KEGG" id="ssyi:EKG83_05165"/>
<sequence length="267" mass="29985">MGLRSCCAVDRHEQFRRAAIDRGIPDDDVDRFTDQLRFAIWASTCGADEEVVGQDGGLPRLPVGVKWPSSESGLPLPFIASIDCAALPRAEGLPLPADGSLLFFLHHENDYEDPLDESGYARVLYVPSGTETVVATPLPDRDSARFFNENLPFLLPEHRLTAWVEAVLPDWIDDEEEAEFKSDVVKQLLDDLKHIDELWELVDELWPPREGAKFRLGGYCTEIGGQDPPLVEMANANFRSRHGAGPDFSNPEQAHLYEKEECRLTRE</sequence>
<dbReference type="Proteomes" id="UP000325787">
    <property type="component" value="Chromosome"/>
</dbReference>
<reference evidence="3" key="1">
    <citation type="journal article" date="2021" name="Curr. Microbiol.">
        <title>Complete genome of nocamycin-producing strain Saccharothrix syringae NRRL B-16468 reveals the biosynthetic potential for secondary metabolites.</title>
        <authorList>
            <person name="Mo X."/>
            <person name="Yang S."/>
        </authorList>
    </citation>
    <scope>NUCLEOTIDE SEQUENCE [LARGE SCALE GENOMIC DNA]</scope>
    <source>
        <strain evidence="3">ATCC 51364 / DSM 43886 / JCM 6844 / KCTC 9398 / NBRC 14523 / NRRL B-16468 / INA 2240</strain>
    </source>
</reference>
<proteinExistence type="predicted"/>
<dbReference type="Gene3D" id="2.30.320.10">
    <property type="entry name" value="YwqG-like"/>
    <property type="match status" value="1"/>
</dbReference>
<evidence type="ECO:0000313" key="2">
    <source>
        <dbReference type="EMBL" id="QFZ16937.1"/>
    </source>
</evidence>
<dbReference type="AlphaFoldDB" id="A0A5Q0GSA0"/>
<dbReference type="InterPro" id="IPR035948">
    <property type="entry name" value="YwqG-like_sf"/>
</dbReference>
<gene>
    <name evidence="2" type="ORF">EKG83_05165</name>
</gene>
<name>A0A5Q0GSA0_SACSY</name>
<protein>
    <submittedName>
        <fullName evidence="2">DUF1963 domain-containing protein</fullName>
    </submittedName>
</protein>
<feature type="compositionally biased region" description="Basic and acidic residues" evidence="1">
    <location>
        <begin position="255"/>
        <end position="267"/>
    </location>
</feature>
<dbReference type="OrthoDB" id="4775619at2"/>
<evidence type="ECO:0000313" key="3">
    <source>
        <dbReference type="Proteomes" id="UP000325787"/>
    </source>
</evidence>
<feature type="region of interest" description="Disordered" evidence="1">
    <location>
        <begin position="242"/>
        <end position="267"/>
    </location>
</feature>
<keyword evidence="3" id="KW-1185">Reference proteome</keyword>
<accession>A0A5Q0GSA0</accession>
<dbReference type="InterPro" id="IPR015315">
    <property type="entry name" value="DUF1963"/>
</dbReference>
<dbReference type="Pfam" id="PF09234">
    <property type="entry name" value="DUF1963"/>
    <property type="match status" value="1"/>
</dbReference>
<dbReference type="EMBL" id="CP034550">
    <property type="protein sequence ID" value="QFZ16937.1"/>
    <property type="molecule type" value="Genomic_DNA"/>
</dbReference>
<organism evidence="2 3">
    <name type="scientific">Saccharothrix syringae</name>
    <name type="common">Nocardiopsis syringae</name>
    <dbReference type="NCBI Taxonomy" id="103733"/>
    <lineage>
        <taxon>Bacteria</taxon>
        <taxon>Bacillati</taxon>
        <taxon>Actinomycetota</taxon>
        <taxon>Actinomycetes</taxon>
        <taxon>Pseudonocardiales</taxon>
        <taxon>Pseudonocardiaceae</taxon>
        <taxon>Saccharothrix</taxon>
    </lineage>
</organism>
<dbReference type="SUPFAM" id="SSF103032">
    <property type="entry name" value="Hypothetical protein YwqG"/>
    <property type="match status" value="1"/>
</dbReference>
<evidence type="ECO:0000256" key="1">
    <source>
        <dbReference type="SAM" id="MobiDB-lite"/>
    </source>
</evidence>